<accession>B7P776</accession>
<dbReference type="Proteomes" id="UP000001555">
    <property type="component" value="Unassembled WGS sequence"/>
</dbReference>
<evidence type="ECO:0000313" key="1">
    <source>
        <dbReference type="EMBL" id="EEC02448.1"/>
    </source>
</evidence>
<dbReference type="EMBL" id="DS650251">
    <property type="protein sequence ID" value="EEC02448.1"/>
    <property type="molecule type" value="Genomic_DNA"/>
</dbReference>
<reference evidence="2" key="2">
    <citation type="submission" date="2020-05" db="UniProtKB">
        <authorList>
            <consortium name="EnsemblMetazoa"/>
        </authorList>
    </citation>
    <scope>IDENTIFICATION</scope>
    <source>
        <strain evidence="2">wikel</strain>
    </source>
</reference>
<evidence type="ECO:0000313" key="2">
    <source>
        <dbReference type="EnsemblMetazoa" id="ISCW000243-PA"/>
    </source>
</evidence>
<keyword evidence="3" id="KW-1185">Reference proteome</keyword>
<dbReference type="InParanoid" id="B7P776"/>
<dbReference type="EnsemblMetazoa" id="ISCW000243-RA">
    <property type="protein sequence ID" value="ISCW000243-PA"/>
    <property type="gene ID" value="ISCW000243"/>
</dbReference>
<reference evidence="1 3" key="1">
    <citation type="submission" date="2008-03" db="EMBL/GenBank/DDBJ databases">
        <title>Annotation of Ixodes scapularis.</title>
        <authorList>
            <consortium name="Ixodes scapularis Genome Project Consortium"/>
            <person name="Caler E."/>
            <person name="Hannick L.I."/>
            <person name="Bidwell S."/>
            <person name="Joardar V."/>
            <person name="Thiagarajan M."/>
            <person name="Amedeo P."/>
            <person name="Galinsky K.J."/>
            <person name="Schobel S."/>
            <person name="Inman J."/>
            <person name="Hostetler J."/>
            <person name="Miller J."/>
            <person name="Hammond M."/>
            <person name="Megy K."/>
            <person name="Lawson D."/>
            <person name="Kodira C."/>
            <person name="Sutton G."/>
            <person name="Meyer J."/>
            <person name="Hill C.A."/>
            <person name="Birren B."/>
            <person name="Nene V."/>
            <person name="Collins F."/>
            <person name="Alarcon-Chaidez F."/>
            <person name="Wikel S."/>
            <person name="Strausberg R."/>
        </authorList>
    </citation>
    <scope>NUCLEOTIDE SEQUENCE [LARGE SCALE GENOMIC DNA]</scope>
    <source>
        <strain evidence="3">Wikel</strain>
        <strain evidence="1">Wikel colony</strain>
    </source>
</reference>
<dbReference type="VEuPathDB" id="VectorBase:ISCI000243"/>
<dbReference type="EMBL" id="ABJB010006085">
    <property type="status" value="NOT_ANNOTATED_CDS"/>
    <property type="molecule type" value="Genomic_DNA"/>
</dbReference>
<protein>
    <submittedName>
        <fullName evidence="1 2">Uncharacterized protein</fullName>
    </submittedName>
</protein>
<dbReference type="AlphaFoldDB" id="B7P776"/>
<dbReference type="VEuPathDB" id="VectorBase:ISCW000243"/>
<evidence type="ECO:0000313" key="3">
    <source>
        <dbReference type="Proteomes" id="UP000001555"/>
    </source>
</evidence>
<organism>
    <name type="scientific">Ixodes scapularis</name>
    <name type="common">Black-legged tick</name>
    <name type="synonym">Deer tick</name>
    <dbReference type="NCBI Taxonomy" id="6945"/>
    <lineage>
        <taxon>Eukaryota</taxon>
        <taxon>Metazoa</taxon>
        <taxon>Ecdysozoa</taxon>
        <taxon>Arthropoda</taxon>
        <taxon>Chelicerata</taxon>
        <taxon>Arachnida</taxon>
        <taxon>Acari</taxon>
        <taxon>Parasitiformes</taxon>
        <taxon>Ixodida</taxon>
        <taxon>Ixodoidea</taxon>
        <taxon>Ixodidae</taxon>
        <taxon>Ixodinae</taxon>
        <taxon>Ixodes</taxon>
    </lineage>
</organism>
<dbReference type="HOGENOM" id="CLU_2690570_0_0_1"/>
<sequence length="74" mass="7991">MHKDPDQASSPAHSSAVALFFEPISPHEIAIAAKATSSAPPTNYVVCFVRHTNRVAVSFCPPDLEFLPPAWTTD</sequence>
<dbReference type="PaxDb" id="6945-B7P776"/>
<name>B7P776_IXOSC</name>
<proteinExistence type="predicted"/>
<gene>
    <name evidence="1" type="ORF">IscW_ISCW000243</name>
</gene>